<keyword evidence="2 7" id="KW-0540">Nuclease</keyword>
<dbReference type="SUPFAM" id="SSF55486">
    <property type="entry name" value="Metalloproteases ('zincins'), catalytic domain"/>
    <property type="match status" value="1"/>
</dbReference>
<keyword evidence="4 7" id="KW-0255">Endonuclease</keyword>
<dbReference type="PANTHER" id="PTHR46986:SF1">
    <property type="entry name" value="ENDORIBONUCLEASE YBEY, CHLOROPLASTIC"/>
    <property type="match status" value="1"/>
</dbReference>
<dbReference type="GO" id="GO:0005737">
    <property type="term" value="C:cytoplasm"/>
    <property type="evidence" value="ECO:0007669"/>
    <property type="project" value="UniProtKB-SubCell"/>
</dbReference>
<keyword evidence="3 7" id="KW-0479">Metal-binding</keyword>
<dbReference type="PANTHER" id="PTHR46986">
    <property type="entry name" value="ENDORIBONUCLEASE YBEY, CHLOROPLASTIC"/>
    <property type="match status" value="1"/>
</dbReference>
<keyword evidence="7" id="KW-0690">Ribosome biogenesis</keyword>
<dbReference type="Pfam" id="PF02130">
    <property type="entry name" value="YbeY"/>
    <property type="match status" value="1"/>
</dbReference>
<keyword evidence="5 7" id="KW-0378">Hydrolase</keyword>
<evidence type="ECO:0000256" key="6">
    <source>
        <dbReference type="ARBA" id="ARBA00022833"/>
    </source>
</evidence>
<keyword evidence="6 7" id="KW-0862">Zinc</keyword>
<dbReference type="Proteomes" id="UP000057609">
    <property type="component" value="Chromosome"/>
</dbReference>
<dbReference type="KEGG" id="gpi:GPICK_10570"/>
<dbReference type="GO" id="GO:0006364">
    <property type="term" value="P:rRNA processing"/>
    <property type="evidence" value="ECO:0007669"/>
    <property type="project" value="UniProtKB-UniRule"/>
</dbReference>
<feature type="binding site" evidence="7">
    <location>
        <position position="116"/>
    </location>
    <ligand>
        <name>Zn(2+)</name>
        <dbReference type="ChEBI" id="CHEBI:29105"/>
        <note>catalytic</note>
    </ligand>
</feature>
<dbReference type="HAMAP" id="MF_00009">
    <property type="entry name" value="Endoribonucl_YbeY"/>
    <property type="match status" value="1"/>
</dbReference>
<comment type="similarity">
    <text evidence="1 7">Belongs to the endoribonuclease YbeY family.</text>
</comment>
<comment type="cofactor">
    <cofactor evidence="7">
        <name>Zn(2+)</name>
        <dbReference type="ChEBI" id="CHEBI:29105"/>
    </cofactor>
    <text evidence="7">Binds 1 zinc ion.</text>
</comment>
<name>A0A0B5BGU3_9BACT</name>
<evidence type="ECO:0000313" key="9">
    <source>
        <dbReference type="Proteomes" id="UP000057609"/>
    </source>
</evidence>
<accession>A0A0B5BGU3</accession>
<dbReference type="HOGENOM" id="CLU_106710_3_3_7"/>
<keyword evidence="7" id="KW-0698">rRNA processing</keyword>
<dbReference type="RefSeq" id="WP_039742977.1">
    <property type="nucleotide sequence ID" value="NZ_CP009788.1"/>
</dbReference>
<sequence length="150" mass="16846">MKVAITNRQRRHRIETKRLRKVAEKILDALGYPDSELSVVITGDLGIRRVNREYLGKDRPTNVISFAMGEGEFGGINPDVLGDVIISADTTAREAEEGGGAFWSRLSFLLLHGILHITGYDHERSGEAEARRMEAKEREIFVLLEREGLV</sequence>
<dbReference type="GO" id="GO:0004521">
    <property type="term" value="F:RNA endonuclease activity"/>
    <property type="evidence" value="ECO:0007669"/>
    <property type="project" value="UniProtKB-UniRule"/>
</dbReference>
<gene>
    <name evidence="7" type="primary">ybeY</name>
    <name evidence="8" type="ORF">GPICK_10570</name>
</gene>
<dbReference type="GO" id="GO:0008270">
    <property type="term" value="F:zinc ion binding"/>
    <property type="evidence" value="ECO:0007669"/>
    <property type="project" value="UniProtKB-UniRule"/>
</dbReference>
<feature type="binding site" evidence="7">
    <location>
        <position position="112"/>
    </location>
    <ligand>
        <name>Zn(2+)</name>
        <dbReference type="ChEBI" id="CHEBI:29105"/>
        <note>catalytic</note>
    </ligand>
</feature>
<dbReference type="EC" id="3.1.-.-" evidence="7"/>
<proteinExistence type="inferred from homology"/>
<dbReference type="NCBIfam" id="TIGR00043">
    <property type="entry name" value="rRNA maturation RNase YbeY"/>
    <property type="match status" value="1"/>
</dbReference>
<dbReference type="AlphaFoldDB" id="A0A0B5BGU3"/>
<dbReference type="EMBL" id="CP009788">
    <property type="protein sequence ID" value="AJE03735.1"/>
    <property type="molecule type" value="Genomic_DNA"/>
</dbReference>
<evidence type="ECO:0000256" key="3">
    <source>
        <dbReference type="ARBA" id="ARBA00022723"/>
    </source>
</evidence>
<dbReference type="OrthoDB" id="9807740at2"/>
<protein>
    <recommendedName>
        <fullName evidence="7">Endoribonuclease YbeY</fullName>
        <ecNumber evidence="7">3.1.-.-</ecNumber>
    </recommendedName>
</protein>
<evidence type="ECO:0000256" key="4">
    <source>
        <dbReference type="ARBA" id="ARBA00022759"/>
    </source>
</evidence>
<feature type="binding site" evidence="7">
    <location>
        <position position="122"/>
    </location>
    <ligand>
        <name>Zn(2+)</name>
        <dbReference type="ChEBI" id="CHEBI:29105"/>
        <note>catalytic</note>
    </ligand>
</feature>
<evidence type="ECO:0000256" key="1">
    <source>
        <dbReference type="ARBA" id="ARBA00010875"/>
    </source>
</evidence>
<dbReference type="GO" id="GO:0004222">
    <property type="term" value="F:metalloendopeptidase activity"/>
    <property type="evidence" value="ECO:0007669"/>
    <property type="project" value="InterPro"/>
</dbReference>
<dbReference type="InterPro" id="IPR002036">
    <property type="entry name" value="YbeY"/>
</dbReference>
<reference evidence="8 9" key="1">
    <citation type="journal article" date="2015" name="Genome Announc.">
        <title>Complete Genome of Geobacter pickeringii G13T, a Metal-Reducing Isolate from Sedimentary Kaolin Deposits.</title>
        <authorList>
            <person name="Badalamenti J.P."/>
            <person name="Bond D.R."/>
        </authorList>
    </citation>
    <scope>NUCLEOTIDE SEQUENCE [LARGE SCALE GENOMIC DNA]</scope>
    <source>
        <strain evidence="8 9">G13</strain>
    </source>
</reference>
<dbReference type="Gene3D" id="3.40.390.30">
    <property type="entry name" value="Metalloproteases ('zincins'), catalytic domain"/>
    <property type="match status" value="1"/>
</dbReference>
<evidence type="ECO:0000256" key="7">
    <source>
        <dbReference type="HAMAP-Rule" id="MF_00009"/>
    </source>
</evidence>
<organism evidence="8 9">
    <name type="scientific">Geobacter pickeringii</name>
    <dbReference type="NCBI Taxonomy" id="345632"/>
    <lineage>
        <taxon>Bacteria</taxon>
        <taxon>Pseudomonadati</taxon>
        <taxon>Thermodesulfobacteriota</taxon>
        <taxon>Desulfuromonadia</taxon>
        <taxon>Geobacterales</taxon>
        <taxon>Geobacteraceae</taxon>
        <taxon>Geobacter</taxon>
    </lineage>
</organism>
<keyword evidence="9" id="KW-1185">Reference proteome</keyword>
<evidence type="ECO:0000256" key="5">
    <source>
        <dbReference type="ARBA" id="ARBA00022801"/>
    </source>
</evidence>
<comment type="subcellular location">
    <subcellularLocation>
        <location evidence="7">Cytoplasm</location>
    </subcellularLocation>
</comment>
<dbReference type="InterPro" id="IPR023091">
    <property type="entry name" value="MetalPrtase_cat_dom_sf_prd"/>
</dbReference>
<keyword evidence="7" id="KW-0963">Cytoplasm</keyword>
<evidence type="ECO:0000313" key="8">
    <source>
        <dbReference type="EMBL" id="AJE03735.1"/>
    </source>
</evidence>
<evidence type="ECO:0000256" key="2">
    <source>
        <dbReference type="ARBA" id="ARBA00022722"/>
    </source>
</evidence>
<dbReference type="STRING" id="345632.GPICK_10570"/>
<comment type="function">
    <text evidence="7">Single strand-specific metallo-endoribonuclease involved in late-stage 70S ribosome quality control and in maturation of the 3' terminus of the 16S rRNA.</text>
</comment>